<keyword evidence="3" id="KW-0597">Phosphoprotein</keyword>
<sequence>MRLPMPTDSPARARASTPAAALRRHPVRLLATSWPWRSLAYVATTPAIAVMWVLTCWPLLALAGVPLGHAERWRLRWVDRGRVPSPHRHEAWSGLPAWIRLRIKERATWTELLHGVLMVPMSLLGLAVVWVVLVMPAMIIASSGALFVIFALGIDPTAVTALSDLPTSTISDDPLTHVGFGALGLLILAFGLYLVTLVAEGQRYLTRLLVSEPTTEIAEQLKDLTRSRARLTTAFDDERRRIERDLHDGAQQQLTALIMTLGTLRYQYDRGDDVTPLIEQAHADARRSIEELRDIVHGIYPAALREHDLADALEDLAARAETAGLKATADIDLPADLPVDVEVGLYFAVSELFTNVARHARAETVRLSARQTTEGTVLVTVHDDGRGGARLDGTGLVGIVDRIETLGGNVTIDSPAGGPTRVTLEVSCASS</sequence>
<feature type="transmembrane region" description="Helical" evidence="9">
    <location>
        <begin position="174"/>
        <end position="199"/>
    </location>
</feature>
<dbReference type="SMART" id="SM00387">
    <property type="entry name" value="HATPase_c"/>
    <property type="match status" value="1"/>
</dbReference>
<dbReference type="PANTHER" id="PTHR24421:SF10">
    <property type="entry name" value="NITRATE_NITRITE SENSOR PROTEIN NARQ"/>
    <property type="match status" value="1"/>
</dbReference>
<feature type="domain" description="Histidine kinase/HSP90-like ATPase" evidence="10">
    <location>
        <begin position="340"/>
        <end position="430"/>
    </location>
</feature>
<dbReference type="Pfam" id="PF02518">
    <property type="entry name" value="HATPase_c"/>
    <property type="match status" value="1"/>
</dbReference>
<evidence type="ECO:0000256" key="8">
    <source>
        <dbReference type="ARBA" id="ARBA00023012"/>
    </source>
</evidence>
<feature type="transmembrane region" description="Helical" evidence="9">
    <location>
        <begin position="123"/>
        <end position="154"/>
    </location>
</feature>
<dbReference type="InterPro" id="IPR011712">
    <property type="entry name" value="Sig_transdc_His_kin_sub3_dim/P"/>
</dbReference>
<dbReference type="Proteomes" id="UP001596011">
    <property type="component" value="Unassembled WGS sequence"/>
</dbReference>
<protein>
    <recommendedName>
        <fullName evidence="2">histidine kinase</fullName>
        <ecNumber evidence="2">2.7.13.3</ecNumber>
    </recommendedName>
</protein>
<feature type="transmembrane region" description="Helical" evidence="9">
    <location>
        <begin position="39"/>
        <end position="67"/>
    </location>
</feature>
<name>A0ABV9HF33_9MICO</name>
<keyword evidence="12" id="KW-1185">Reference proteome</keyword>
<dbReference type="Pfam" id="PF13796">
    <property type="entry name" value="Sensor"/>
    <property type="match status" value="1"/>
</dbReference>
<evidence type="ECO:0000256" key="6">
    <source>
        <dbReference type="ARBA" id="ARBA00022777"/>
    </source>
</evidence>
<dbReference type="CDD" id="cd16917">
    <property type="entry name" value="HATPase_UhpB-NarQ-NarX-like"/>
    <property type="match status" value="1"/>
</dbReference>
<evidence type="ECO:0000259" key="10">
    <source>
        <dbReference type="SMART" id="SM00387"/>
    </source>
</evidence>
<dbReference type="Pfam" id="PF07730">
    <property type="entry name" value="HisKA_3"/>
    <property type="match status" value="1"/>
</dbReference>
<keyword evidence="5" id="KW-0547">Nucleotide-binding</keyword>
<evidence type="ECO:0000256" key="7">
    <source>
        <dbReference type="ARBA" id="ARBA00022840"/>
    </source>
</evidence>
<evidence type="ECO:0000256" key="1">
    <source>
        <dbReference type="ARBA" id="ARBA00000085"/>
    </source>
</evidence>
<keyword evidence="4" id="KW-0808">Transferase</keyword>
<dbReference type="RefSeq" id="WP_377134522.1">
    <property type="nucleotide sequence ID" value="NZ_JBHSFI010000003.1"/>
</dbReference>
<dbReference type="GO" id="GO:0016301">
    <property type="term" value="F:kinase activity"/>
    <property type="evidence" value="ECO:0007669"/>
    <property type="project" value="UniProtKB-KW"/>
</dbReference>
<evidence type="ECO:0000256" key="9">
    <source>
        <dbReference type="SAM" id="Phobius"/>
    </source>
</evidence>
<keyword evidence="8" id="KW-0902">Two-component regulatory system</keyword>
<evidence type="ECO:0000256" key="5">
    <source>
        <dbReference type="ARBA" id="ARBA00022741"/>
    </source>
</evidence>
<evidence type="ECO:0000256" key="3">
    <source>
        <dbReference type="ARBA" id="ARBA00022553"/>
    </source>
</evidence>
<dbReference type="EC" id="2.7.13.3" evidence="2"/>
<dbReference type="PANTHER" id="PTHR24421">
    <property type="entry name" value="NITRATE/NITRITE SENSOR PROTEIN NARX-RELATED"/>
    <property type="match status" value="1"/>
</dbReference>
<dbReference type="SUPFAM" id="SSF55874">
    <property type="entry name" value="ATPase domain of HSP90 chaperone/DNA topoisomerase II/histidine kinase"/>
    <property type="match status" value="1"/>
</dbReference>
<keyword evidence="7" id="KW-0067">ATP-binding</keyword>
<evidence type="ECO:0000313" key="12">
    <source>
        <dbReference type="Proteomes" id="UP001596011"/>
    </source>
</evidence>
<dbReference type="InterPro" id="IPR036890">
    <property type="entry name" value="HATPase_C_sf"/>
</dbReference>
<dbReference type="InterPro" id="IPR025828">
    <property type="entry name" value="Put_sensor_dom"/>
</dbReference>
<keyword evidence="9" id="KW-0812">Transmembrane</keyword>
<evidence type="ECO:0000256" key="4">
    <source>
        <dbReference type="ARBA" id="ARBA00022679"/>
    </source>
</evidence>
<proteinExistence type="predicted"/>
<dbReference type="Gene3D" id="1.20.5.1930">
    <property type="match status" value="1"/>
</dbReference>
<reference evidence="12" key="1">
    <citation type="journal article" date="2019" name="Int. J. Syst. Evol. Microbiol.">
        <title>The Global Catalogue of Microorganisms (GCM) 10K type strain sequencing project: providing services to taxonomists for standard genome sequencing and annotation.</title>
        <authorList>
            <consortium name="The Broad Institute Genomics Platform"/>
            <consortium name="The Broad Institute Genome Sequencing Center for Infectious Disease"/>
            <person name="Wu L."/>
            <person name="Ma J."/>
        </authorList>
    </citation>
    <scope>NUCLEOTIDE SEQUENCE [LARGE SCALE GENOMIC DNA]</scope>
    <source>
        <strain evidence="12">CCUG 42722</strain>
    </source>
</reference>
<evidence type="ECO:0000313" key="11">
    <source>
        <dbReference type="EMBL" id="MFC4628437.1"/>
    </source>
</evidence>
<dbReference type="EMBL" id="JBHSFI010000003">
    <property type="protein sequence ID" value="MFC4628437.1"/>
    <property type="molecule type" value="Genomic_DNA"/>
</dbReference>
<evidence type="ECO:0000256" key="2">
    <source>
        <dbReference type="ARBA" id="ARBA00012438"/>
    </source>
</evidence>
<dbReference type="InterPro" id="IPR050482">
    <property type="entry name" value="Sensor_HK_TwoCompSys"/>
</dbReference>
<accession>A0ABV9HF33</accession>
<gene>
    <name evidence="11" type="ORF">ACFO6V_09360</name>
</gene>
<keyword evidence="9" id="KW-1133">Transmembrane helix</keyword>
<keyword evidence="6 11" id="KW-0418">Kinase</keyword>
<dbReference type="Gene3D" id="3.30.565.10">
    <property type="entry name" value="Histidine kinase-like ATPase, C-terminal domain"/>
    <property type="match status" value="1"/>
</dbReference>
<dbReference type="InterPro" id="IPR003594">
    <property type="entry name" value="HATPase_dom"/>
</dbReference>
<comment type="catalytic activity">
    <reaction evidence="1">
        <text>ATP + protein L-histidine = ADP + protein N-phospho-L-histidine.</text>
        <dbReference type="EC" id="2.7.13.3"/>
    </reaction>
</comment>
<keyword evidence="9" id="KW-0472">Membrane</keyword>
<organism evidence="11 12">
    <name type="scientific">Promicromonospora alba</name>
    <dbReference type="NCBI Taxonomy" id="1616110"/>
    <lineage>
        <taxon>Bacteria</taxon>
        <taxon>Bacillati</taxon>
        <taxon>Actinomycetota</taxon>
        <taxon>Actinomycetes</taxon>
        <taxon>Micrococcales</taxon>
        <taxon>Promicromonosporaceae</taxon>
        <taxon>Promicromonospora</taxon>
    </lineage>
</organism>
<comment type="caution">
    <text evidence="11">The sequence shown here is derived from an EMBL/GenBank/DDBJ whole genome shotgun (WGS) entry which is preliminary data.</text>
</comment>